<comment type="caution">
    <text evidence="1">The sequence shown here is derived from an EMBL/GenBank/DDBJ whole genome shotgun (WGS) entry which is preliminary data.</text>
</comment>
<proteinExistence type="predicted"/>
<keyword evidence="2" id="KW-1185">Reference proteome</keyword>
<dbReference type="EMBL" id="CM023481">
    <property type="protein sequence ID" value="KAH6946658.1"/>
    <property type="molecule type" value="Genomic_DNA"/>
</dbReference>
<sequence length="95" mass="10475">MTELWWGGVLHDALMKVKKDKPQAPANVTLLGGAVVPEAILATLGKGPKYSVWTSLEAHEWLTLNTKSGDESRNTASRKVSFGWSRNPRQDSQEV</sequence>
<organism evidence="1 2">
    <name type="scientific">Hyalomma asiaticum</name>
    <name type="common">Tick</name>
    <dbReference type="NCBI Taxonomy" id="266040"/>
    <lineage>
        <taxon>Eukaryota</taxon>
        <taxon>Metazoa</taxon>
        <taxon>Ecdysozoa</taxon>
        <taxon>Arthropoda</taxon>
        <taxon>Chelicerata</taxon>
        <taxon>Arachnida</taxon>
        <taxon>Acari</taxon>
        <taxon>Parasitiformes</taxon>
        <taxon>Ixodida</taxon>
        <taxon>Ixodoidea</taxon>
        <taxon>Ixodidae</taxon>
        <taxon>Hyalomminae</taxon>
        <taxon>Hyalomma</taxon>
    </lineage>
</organism>
<evidence type="ECO:0000313" key="2">
    <source>
        <dbReference type="Proteomes" id="UP000821845"/>
    </source>
</evidence>
<accession>A0ACB7TI77</accession>
<reference evidence="1" key="1">
    <citation type="submission" date="2020-05" db="EMBL/GenBank/DDBJ databases">
        <title>Large-scale comparative analyses of tick genomes elucidate their genetic diversity and vector capacities.</title>
        <authorList>
            <person name="Jia N."/>
            <person name="Wang J."/>
            <person name="Shi W."/>
            <person name="Du L."/>
            <person name="Sun Y."/>
            <person name="Zhan W."/>
            <person name="Jiang J."/>
            <person name="Wang Q."/>
            <person name="Zhang B."/>
            <person name="Ji P."/>
            <person name="Sakyi L.B."/>
            <person name="Cui X."/>
            <person name="Yuan T."/>
            <person name="Jiang B."/>
            <person name="Yang W."/>
            <person name="Lam T.T.-Y."/>
            <person name="Chang Q."/>
            <person name="Ding S."/>
            <person name="Wang X."/>
            <person name="Zhu J."/>
            <person name="Ruan X."/>
            <person name="Zhao L."/>
            <person name="Wei J."/>
            <person name="Que T."/>
            <person name="Du C."/>
            <person name="Cheng J."/>
            <person name="Dai P."/>
            <person name="Han X."/>
            <person name="Huang E."/>
            <person name="Gao Y."/>
            <person name="Liu J."/>
            <person name="Shao H."/>
            <person name="Ye R."/>
            <person name="Li L."/>
            <person name="Wei W."/>
            <person name="Wang X."/>
            <person name="Wang C."/>
            <person name="Yang T."/>
            <person name="Huo Q."/>
            <person name="Li W."/>
            <person name="Guo W."/>
            <person name="Chen H."/>
            <person name="Zhou L."/>
            <person name="Ni X."/>
            <person name="Tian J."/>
            <person name="Zhou Y."/>
            <person name="Sheng Y."/>
            <person name="Liu T."/>
            <person name="Pan Y."/>
            <person name="Xia L."/>
            <person name="Li J."/>
            <person name="Zhao F."/>
            <person name="Cao W."/>
        </authorList>
    </citation>
    <scope>NUCLEOTIDE SEQUENCE</scope>
    <source>
        <strain evidence="1">Hyas-2018</strain>
    </source>
</reference>
<evidence type="ECO:0000313" key="1">
    <source>
        <dbReference type="EMBL" id="KAH6946658.1"/>
    </source>
</evidence>
<dbReference type="Proteomes" id="UP000821845">
    <property type="component" value="Chromosome 1"/>
</dbReference>
<name>A0ACB7TI77_HYAAI</name>
<gene>
    <name evidence="1" type="ORF">HPB50_014420</name>
</gene>
<protein>
    <submittedName>
        <fullName evidence="1">Uncharacterized protein</fullName>
    </submittedName>
</protein>